<sequence>MDMSDFEILLKYEGGDARHHTIEARLYGQSLQGLDRMVSDCLIIASLQRLPRRGEKSPMLLKAQEGYASSYGAPQILQEASQVLGFGIPILAAIGPDIVGYYVQAVLDHFKGESKSVDLAISKMADMHEAALAATSKMHENSLNALDDFDARRHAETIGMQDLFRRAILSNGPAAANFVAPVGESVERAKFVAGSAPPSIVTLTDAEEIRDSQKVDWQTPRQEIYTTDGFKYHTSGLSIENPEAEDGFLMAEVKDPHFLEDGNAYTLAAQKRARIAVLARQGYKNGKLARIHILDFVSELGD</sequence>
<evidence type="ECO:0000259" key="2">
    <source>
        <dbReference type="Pfam" id="PF25679"/>
    </source>
</evidence>
<dbReference type="EMBL" id="MT144700">
    <property type="protein sequence ID" value="QJH97747.1"/>
    <property type="molecule type" value="Genomic_DNA"/>
</dbReference>
<dbReference type="Pfam" id="PF25679">
    <property type="entry name" value="DUF7947"/>
    <property type="match status" value="1"/>
</dbReference>
<dbReference type="InterPro" id="IPR057706">
    <property type="entry name" value="DUF7946"/>
</dbReference>
<organism evidence="3">
    <name type="scientific">viral metagenome</name>
    <dbReference type="NCBI Taxonomy" id="1070528"/>
    <lineage>
        <taxon>unclassified sequences</taxon>
        <taxon>metagenomes</taxon>
        <taxon>organismal metagenomes</taxon>
    </lineage>
</organism>
<reference evidence="3" key="1">
    <citation type="submission" date="2020-03" db="EMBL/GenBank/DDBJ databases">
        <title>The deep terrestrial virosphere.</title>
        <authorList>
            <person name="Holmfeldt K."/>
            <person name="Nilsson E."/>
            <person name="Simone D."/>
            <person name="Lopez-Fernandez M."/>
            <person name="Wu X."/>
            <person name="de Brujin I."/>
            <person name="Lundin D."/>
            <person name="Andersson A."/>
            <person name="Bertilsson S."/>
            <person name="Dopson M."/>
        </authorList>
    </citation>
    <scope>NUCLEOTIDE SEQUENCE</scope>
    <source>
        <strain evidence="3">TM448B01077</strain>
    </source>
</reference>
<dbReference type="AlphaFoldDB" id="A0A6M3XKC8"/>
<dbReference type="Pfam" id="PF25678">
    <property type="entry name" value="DUF7946"/>
    <property type="match status" value="1"/>
</dbReference>
<protein>
    <submittedName>
        <fullName evidence="3">Uncharacterized protein</fullName>
    </submittedName>
</protein>
<dbReference type="InterPro" id="IPR057707">
    <property type="entry name" value="DUF7947"/>
</dbReference>
<proteinExistence type="predicted"/>
<feature type="domain" description="DUF7946" evidence="1">
    <location>
        <begin position="9"/>
        <end position="209"/>
    </location>
</feature>
<name>A0A6M3XKC8_9ZZZZ</name>
<evidence type="ECO:0000259" key="1">
    <source>
        <dbReference type="Pfam" id="PF25678"/>
    </source>
</evidence>
<gene>
    <name evidence="3" type="ORF">TM448B01077_0005</name>
</gene>
<accession>A0A6M3XKC8</accession>
<evidence type="ECO:0000313" key="3">
    <source>
        <dbReference type="EMBL" id="QJH97747.1"/>
    </source>
</evidence>
<feature type="domain" description="DUF7947" evidence="2">
    <location>
        <begin position="227"/>
        <end position="296"/>
    </location>
</feature>